<dbReference type="Proteomes" id="UP000003891">
    <property type="component" value="Unassembled WGS sequence"/>
</dbReference>
<dbReference type="STRING" id="743719.PaelaDRAFT_2398"/>
<organism evidence="1 2">
    <name type="scientific">Paenibacillus lactis 154</name>
    <dbReference type="NCBI Taxonomy" id="743719"/>
    <lineage>
        <taxon>Bacteria</taxon>
        <taxon>Bacillati</taxon>
        <taxon>Bacillota</taxon>
        <taxon>Bacilli</taxon>
        <taxon>Bacillales</taxon>
        <taxon>Paenibacillaceae</taxon>
        <taxon>Paenibacillus</taxon>
    </lineage>
</organism>
<name>G4HEI7_9BACL</name>
<evidence type="ECO:0000313" key="2">
    <source>
        <dbReference type="Proteomes" id="UP000003891"/>
    </source>
</evidence>
<reference evidence="1 2" key="1">
    <citation type="submission" date="2011-09" db="EMBL/GenBank/DDBJ databases">
        <title>The draft genome of Paenibacillus lactis 154.</title>
        <authorList>
            <consortium name="US DOE Joint Genome Institute (JGI-PGF)"/>
            <person name="Lucas S."/>
            <person name="Han J."/>
            <person name="Lapidus A."/>
            <person name="Cheng J.-F."/>
            <person name="Goodwin L."/>
            <person name="Pitluck S."/>
            <person name="Peters L."/>
            <person name="Land M.L."/>
            <person name="Hauser L."/>
            <person name="Siebers A."/>
            <person name="Thelen M."/>
            <person name="Hugenholtz P."/>
            <person name="Allgaier M."/>
            <person name="Woyke T.J."/>
        </authorList>
    </citation>
    <scope>NUCLEOTIDE SEQUENCE [LARGE SCALE GENOMIC DNA]</scope>
    <source>
        <strain evidence="1 2">154</strain>
    </source>
</reference>
<dbReference type="EMBL" id="AGIP01000004">
    <property type="protein sequence ID" value="EHB65256.1"/>
    <property type="molecule type" value="Genomic_DNA"/>
</dbReference>
<proteinExistence type="predicted"/>
<evidence type="ECO:0000313" key="1">
    <source>
        <dbReference type="EMBL" id="EHB65256.1"/>
    </source>
</evidence>
<accession>G4HEI7</accession>
<gene>
    <name evidence="1" type="ORF">PaelaDRAFT_2398</name>
</gene>
<sequence>MVIVTDELWTKMQEFEKRFPDSCVPLEMIPGSETTEGLIDKIDRSLEAGEDLLPKEYGWKFDGSEIY</sequence>
<dbReference type="RefSeq" id="WP_007129570.1">
    <property type="nucleotide sequence ID" value="NZ_AGIP01000004.1"/>
</dbReference>
<dbReference type="AlphaFoldDB" id="G4HEI7"/>
<dbReference type="PATRIC" id="fig|743719.3.peg.2419"/>
<protein>
    <submittedName>
        <fullName evidence="1">Uncharacterized protein</fullName>
    </submittedName>
</protein>